<dbReference type="Proteomes" id="UP001162972">
    <property type="component" value="Chromosome 13"/>
</dbReference>
<dbReference type="AlphaFoldDB" id="A0AAD6L3A9"/>
<name>A0AAD6L3A9_9ROSI</name>
<dbReference type="EMBL" id="JAPFFJ010000002">
    <property type="protein sequence ID" value="KAJ6434507.1"/>
    <property type="molecule type" value="Genomic_DNA"/>
</dbReference>
<accession>A0AAD6L3A9</accession>
<protein>
    <submittedName>
        <fullName evidence="1">Uncharacterized protein</fullName>
    </submittedName>
</protein>
<keyword evidence="2" id="KW-1185">Reference proteome</keyword>
<proteinExistence type="predicted"/>
<sequence>MSIQLNTAAVVIFSLEAPYLECFSPWVGRTLHIVQPLLRICGRSIQPKQHRLMQPG</sequence>
<reference evidence="1 2" key="1">
    <citation type="journal article" date="2023" name="Int. J. Mol. Sci.">
        <title>De Novo Assembly and Annotation of 11 Diverse Shrub Willow (Salix) Genomes Reveals Novel Gene Organization in Sex-Linked Regions.</title>
        <authorList>
            <person name="Hyden B."/>
            <person name="Feng K."/>
            <person name="Yates T.B."/>
            <person name="Jawdy S."/>
            <person name="Cereghino C."/>
            <person name="Smart L.B."/>
            <person name="Muchero W."/>
        </authorList>
    </citation>
    <scope>NUCLEOTIDE SEQUENCE [LARGE SCALE GENOMIC DNA]</scope>
    <source>
        <tissue evidence="1">Shoot tip</tissue>
    </source>
</reference>
<organism evidence="1 2">
    <name type="scientific">Salix udensis</name>
    <dbReference type="NCBI Taxonomy" id="889485"/>
    <lineage>
        <taxon>Eukaryota</taxon>
        <taxon>Viridiplantae</taxon>
        <taxon>Streptophyta</taxon>
        <taxon>Embryophyta</taxon>
        <taxon>Tracheophyta</taxon>
        <taxon>Spermatophyta</taxon>
        <taxon>Magnoliopsida</taxon>
        <taxon>eudicotyledons</taxon>
        <taxon>Gunneridae</taxon>
        <taxon>Pentapetalae</taxon>
        <taxon>rosids</taxon>
        <taxon>fabids</taxon>
        <taxon>Malpighiales</taxon>
        <taxon>Salicaceae</taxon>
        <taxon>Saliceae</taxon>
        <taxon>Salix</taxon>
    </lineage>
</organism>
<evidence type="ECO:0000313" key="2">
    <source>
        <dbReference type="Proteomes" id="UP001162972"/>
    </source>
</evidence>
<gene>
    <name evidence="1" type="ORF">OIU84_018092</name>
</gene>
<comment type="caution">
    <text evidence="1">The sequence shown here is derived from an EMBL/GenBank/DDBJ whole genome shotgun (WGS) entry which is preliminary data.</text>
</comment>
<evidence type="ECO:0000313" key="1">
    <source>
        <dbReference type="EMBL" id="KAJ6434507.1"/>
    </source>
</evidence>